<evidence type="ECO:0000313" key="1">
    <source>
        <dbReference type="EMBL" id="PWW83196.1"/>
    </source>
</evidence>
<name>A0A317TBP9_9CHLB</name>
<gene>
    <name evidence="1" type="ORF">CR164_01150</name>
</gene>
<organism evidence="1 2">
    <name type="scientific">Prosthecochloris marina</name>
    <dbReference type="NCBI Taxonomy" id="2017681"/>
    <lineage>
        <taxon>Bacteria</taxon>
        <taxon>Pseudomonadati</taxon>
        <taxon>Chlorobiota</taxon>
        <taxon>Chlorobiia</taxon>
        <taxon>Chlorobiales</taxon>
        <taxon>Chlorobiaceae</taxon>
        <taxon>Prosthecochloris</taxon>
    </lineage>
</organism>
<keyword evidence="2" id="KW-1185">Reference proteome</keyword>
<accession>A0A317TBP9</accession>
<sequence>MYALCGAVLLFIFFGQGCTRSEQPVLSEADRKFAAFYADYLVLSGVTVSESENVSLIGGKHIDSLFEIHALTFEGFNERTDVYKENPKLWRAVLLQVRNNLQQDDR</sequence>
<dbReference type="EMBL" id="PDNZ01000001">
    <property type="protein sequence ID" value="PWW83196.1"/>
    <property type="molecule type" value="Genomic_DNA"/>
</dbReference>
<evidence type="ECO:0000313" key="2">
    <source>
        <dbReference type="Proteomes" id="UP000246278"/>
    </source>
</evidence>
<evidence type="ECO:0008006" key="3">
    <source>
        <dbReference type="Google" id="ProtNLM"/>
    </source>
</evidence>
<comment type="caution">
    <text evidence="1">The sequence shown here is derived from an EMBL/GenBank/DDBJ whole genome shotgun (WGS) entry which is preliminary data.</text>
</comment>
<dbReference type="AlphaFoldDB" id="A0A317TBP9"/>
<reference evidence="2" key="1">
    <citation type="submission" date="2017-10" db="EMBL/GenBank/DDBJ databases">
        <authorList>
            <person name="Gaisin V.A."/>
            <person name="Rysina M.S."/>
            <person name="Grouzdev D.S."/>
        </authorList>
    </citation>
    <scope>NUCLEOTIDE SEQUENCE [LARGE SCALE GENOMIC DNA]</scope>
    <source>
        <strain evidence="2">V1</strain>
    </source>
</reference>
<protein>
    <recommendedName>
        <fullName evidence="3">DUF4296 domain-containing protein</fullName>
    </recommendedName>
</protein>
<proteinExistence type="predicted"/>
<dbReference type="Proteomes" id="UP000246278">
    <property type="component" value="Unassembled WGS sequence"/>
</dbReference>